<evidence type="ECO:0008006" key="4">
    <source>
        <dbReference type="Google" id="ProtNLM"/>
    </source>
</evidence>
<name>A0A2S2DG52_9BURK</name>
<organism evidence="2 3">
    <name type="scientific">Massilia oculi</name>
    <dbReference type="NCBI Taxonomy" id="945844"/>
    <lineage>
        <taxon>Bacteria</taxon>
        <taxon>Pseudomonadati</taxon>
        <taxon>Pseudomonadota</taxon>
        <taxon>Betaproteobacteria</taxon>
        <taxon>Burkholderiales</taxon>
        <taxon>Oxalobacteraceae</taxon>
        <taxon>Telluria group</taxon>
        <taxon>Massilia</taxon>
    </lineage>
</organism>
<dbReference type="OrthoDB" id="8751479at2"/>
<sequence>MHSFHPFRGPSRRPRWGLALLVCALAQLFAAAPALAQNALVSHAEQPSRLIRKTTVYHAPAGVRLQAGDIVESNAGTVQIEWSNGARLALGPASSVLVSDAGAAPAASLLRGWGKFATGAPAGGRLALDAGLLSLPAAGASGILRLAPEGAELFVESGAVSVTDNGPGGPSGMRAVAVGREQYAARPSTRPLTVIPRAPRLFVQQLPRAFLDPLIGVAARARAAEPRPQREISAFDVAAWRDAGPALRRRLAMQFAARLEDAVFRNEVEDLLADQPEWRDALRRQRAVGIRASNRANTPQNHLF</sequence>
<dbReference type="KEGG" id="mtim:DIR46_07645"/>
<dbReference type="EMBL" id="CP029343">
    <property type="protein sequence ID" value="AWL04321.1"/>
    <property type="molecule type" value="Genomic_DNA"/>
</dbReference>
<evidence type="ECO:0000313" key="2">
    <source>
        <dbReference type="EMBL" id="AWL04321.1"/>
    </source>
</evidence>
<evidence type="ECO:0000313" key="3">
    <source>
        <dbReference type="Proteomes" id="UP000245820"/>
    </source>
</evidence>
<keyword evidence="3" id="KW-1185">Reference proteome</keyword>
<proteinExistence type="predicted"/>
<dbReference type="Proteomes" id="UP000245820">
    <property type="component" value="Chromosome"/>
</dbReference>
<keyword evidence="1" id="KW-0732">Signal</keyword>
<dbReference type="RefSeq" id="WP_109344706.1">
    <property type="nucleotide sequence ID" value="NZ_CP029343.1"/>
</dbReference>
<dbReference type="AlphaFoldDB" id="A0A2S2DG52"/>
<feature type="signal peptide" evidence="1">
    <location>
        <begin position="1"/>
        <end position="36"/>
    </location>
</feature>
<reference evidence="2 3" key="1">
    <citation type="submission" date="2018-05" db="EMBL/GenBank/DDBJ databases">
        <title>Complete genome sequence of Massilia oculi sp. nov. CCUG 43427T (=DSM 26321T), the type strain of M. oculi, and comparison with genome sequences of other Massilia strains.</title>
        <authorList>
            <person name="Zhu B."/>
        </authorList>
    </citation>
    <scope>NUCLEOTIDE SEQUENCE [LARGE SCALE GENOMIC DNA]</scope>
    <source>
        <strain evidence="2 3">CCUG 43427</strain>
    </source>
</reference>
<protein>
    <recommendedName>
        <fullName evidence="4">FecR protein domain-containing protein</fullName>
    </recommendedName>
</protein>
<feature type="chain" id="PRO_5015491311" description="FecR protein domain-containing protein" evidence="1">
    <location>
        <begin position="37"/>
        <end position="304"/>
    </location>
</feature>
<evidence type="ECO:0000256" key="1">
    <source>
        <dbReference type="SAM" id="SignalP"/>
    </source>
</evidence>
<accession>A0A2S2DG52</accession>
<gene>
    <name evidence="2" type="ORF">DIR46_07645</name>
</gene>